<keyword evidence="3" id="KW-1185">Reference proteome</keyword>
<evidence type="ECO:0000256" key="1">
    <source>
        <dbReference type="SAM" id="SignalP"/>
    </source>
</evidence>
<gene>
    <name evidence="2" type="ORF">PENTCL1PPCAC_180</name>
</gene>
<reference evidence="2" key="1">
    <citation type="submission" date="2023-10" db="EMBL/GenBank/DDBJ databases">
        <title>Genome assembly of Pristionchus species.</title>
        <authorList>
            <person name="Yoshida K."/>
            <person name="Sommer R.J."/>
        </authorList>
    </citation>
    <scope>NUCLEOTIDE SEQUENCE</scope>
    <source>
        <strain evidence="2">RS0144</strain>
    </source>
</reference>
<comment type="caution">
    <text evidence="2">The sequence shown here is derived from an EMBL/GenBank/DDBJ whole genome shotgun (WGS) entry which is preliminary data.</text>
</comment>
<keyword evidence="1" id="KW-0732">Signal</keyword>
<organism evidence="2 3">
    <name type="scientific">Pristionchus entomophagus</name>
    <dbReference type="NCBI Taxonomy" id="358040"/>
    <lineage>
        <taxon>Eukaryota</taxon>
        <taxon>Metazoa</taxon>
        <taxon>Ecdysozoa</taxon>
        <taxon>Nematoda</taxon>
        <taxon>Chromadorea</taxon>
        <taxon>Rhabditida</taxon>
        <taxon>Rhabditina</taxon>
        <taxon>Diplogasteromorpha</taxon>
        <taxon>Diplogasteroidea</taxon>
        <taxon>Neodiplogasteridae</taxon>
        <taxon>Pristionchus</taxon>
    </lineage>
</organism>
<feature type="signal peptide" evidence="1">
    <location>
        <begin position="1"/>
        <end position="20"/>
    </location>
</feature>
<dbReference type="AlphaFoldDB" id="A0AAV5S6P7"/>
<sequence length="205" mass="21918">MISVLFLILAASAAINGLDARSTGALTPTFSSLMLTTPPDGIMTPLGPLRKGPRFTLKDIQANWSIKDRDGGPSVVLVSDHTPAVIAVSFYTVPVTAHHVVALFNYSDEGENQYSISYAMDSFASICPMSGHTFHCVSGEATLGPLRLPLPSTLPAWTKEAHVIITLSIVGDGQTLLEAPFMAHIVAPRPRPATISEELEAFDVY</sequence>
<protein>
    <submittedName>
        <fullName evidence="2">Uncharacterized protein</fullName>
    </submittedName>
</protein>
<feature type="chain" id="PRO_5043338482" evidence="1">
    <location>
        <begin position="21"/>
        <end position="205"/>
    </location>
</feature>
<evidence type="ECO:0000313" key="2">
    <source>
        <dbReference type="EMBL" id="GMS78005.1"/>
    </source>
</evidence>
<dbReference type="EMBL" id="BTSX01000001">
    <property type="protein sequence ID" value="GMS78005.1"/>
    <property type="molecule type" value="Genomic_DNA"/>
</dbReference>
<name>A0AAV5S6P7_9BILA</name>
<accession>A0AAV5S6P7</accession>
<dbReference type="Proteomes" id="UP001432027">
    <property type="component" value="Unassembled WGS sequence"/>
</dbReference>
<evidence type="ECO:0000313" key="3">
    <source>
        <dbReference type="Proteomes" id="UP001432027"/>
    </source>
</evidence>
<proteinExistence type="predicted"/>